<reference evidence="2 3" key="1">
    <citation type="submission" date="2023-10" db="EMBL/GenBank/DDBJ databases">
        <title>Virgibacillus soli CC-YMP-6 genome.</title>
        <authorList>
            <person name="Miliotis G."/>
            <person name="Sengupta P."/>
            <person name="Hameed A."/>
            <person name="Chuvochina M."/>
            <person name="Mcdonagh F."/>
            <person name="Simpson A.C."/>
            <person name="Singh N.K."/>
            <person name="Rekha P.D."/>
            <person name="Raman K."/>
            <person name="Hugenholtz P."/>
            <person name="Venkateswaran K."/>
        </authorList>
    </citation>
    <scope>NUCLEOTIDE SEQUENCE [LARGE SCALE GENOMIC DNA]</scope>
    <source>
        <strain evidence="2 3">CC-YMP-6</strain>
    </source>
</reference>
<proteinExistence type="predicted"/>
<feature type="transmembrane region" description="Helical" evidence="1">
    <location>
        <begin position="6"/>
        <end position="24"/>
    </location>
</feature>
<dbReference type="RefSeq" id="WP_320380333.1">
    <property type="nucleotide sequence ID" value="NZ_JAWDIQ010000002.1"/>
</dbReference>
<evidence type="ECO:0000256" key="1">
    <source>
        <dbReference type="SAM" id="Phobius"/>
    </source>
</evidence>
<comment type="caution">
    <text evidence="2">The sequence shown here is derived from an EMBL/GenBank/DDBJ whole genome shotgun (WGS) entry which is preliminary data.</text>
</comment>
<evidence type="ECO:0000313" key="2">
    <source>
        <dbReference type="EMBL" id="MDY0409535.1"/>
    </source>
</evidence>
<feature type="transmembrane region" description="Helical" evidence="1">
    <location>
        <begin position="31"/>
        <end position="50"/>
    </location>
</feature>
<accession>A0ABU5CTG3</accession>
<name>A0ABU5CTG3_9BACI</name>
<organism evidence="2 3">
    <name type="scientific">Paracerasibacillus soli</name>
    <dbReference type="NCBI Taxonomy" id="480284"/>
    <lineage>
        <taxon>Bacteria</taxon>
        <taxon>Bacillati</taxon>
        <taxon>Bacillota</taxon>
        <taxon>Bacilli</taxon>
        <taxon>Bacillales</taxon>
        <taxon>Bacillaceae</taxon>
        <taxon>Paracerasibacillus</taxon>
    </lineage>
</organism>
<feature type="transmembrane region" description="Helical" evidence="1">
    <location>
        <begin position="56"/>
        <end position="79"/>
    </location>
</feature>
<keyword evidence="1" id="KW-0472">Membrane</keyword>
<gene>
    <name evidence="2" type="ORF">RWD45_14290</name>
</gene>
<keyword evidence="1" id="KW-0812">Transmembrane</keyword>
<keyword evidence="1" id="KW-1133">Transmembrane helix</keyword>
<protein>
    <submittedName>
        <fullName evidence="2">GlsB/YeaQ/YmgE family stress response membrane protein</fullName>
    </submittedName>
</protein>
<keyword evidence="3" id="KW-1185">Reference proteome</keyword>
<sequence>MLQLILYIIVATLIGLMAFSLFRFRMPGGATGSIVAALLGVWIGDVVLLWELGPQLAGYHIVPSVIGATVVVLAVGLLARRANIVR</sequence>
<evidence type="ECO:0000313" key="3">
    <source>
        <dbReference type="Proteomes" id="UP001275315"/>
    </source>
</evidence>
<dbReference type="EMBL" id="JAWDIQ010000002">
    <property type="protein sequence ID" value="MDY0409535.1"/>
    <property type="molecule type" value="Genomic_DNA"/>
</dbReference>
<dbReference type="Proteomes" id="UP001275315">
    <property type="component" value="Unassembled WGS sequence"/>
</dbReference>